<evidence type="ECO:0000256" key="2">
    <source>
        <dbReference type="RuleBase" id="RU003682"/>
    </source>
</evidence>
<dbReference type="InterPro" id="IPR050231">
    <property type="entry name" value="Iron_ascorbate_oxido_reductase"/>
</dbReference>
<keyword evidence="2" id="KW-0560">Oxidoreductase</keyword>
<keyword evidence="2" id="KW-0408">Iron</keyword>
<organism evidence="4 5">
    <name type="scientific">Bombardia bombarda</name>
    <dbReference type="NCBI Taxonomy" id="252184"/>
    <lineage>
        <taxon>Eukaryota</taxon>
        <taxon>Fungi</taxon>
        <taxon>Dikarya</taxon>
        <taxon>Ascomycota</taxon>
        <taxon>Pezizomycotina</taxon>
        <taxon>Sordariomycetes</taxon>
        <taxon>Sordariomycetidae</taxon>
        <taxon>Sordariales</taxon>
        <taxon>Lasiosphaeriaceae</taxon>
        <taxon>Bombardia</taxon>
    </lineage>
</organism>
<dbReference type="PROSITE" id="PS51471">
    <property type="entry name" value="FE2OG_OXY"/>
    <property type="match status" value="1"/>
</dbReference>
<dbReference type="InterPro" id="IPR026992">
    <property type="entry name" value="DIOX_N"/>
</dbReference>
<dbReference type="Pfam" id="PF03171">
    <property type="entry name" value="2OG-FeII_Oxy"/>
    <property type="match status" value="1"/>
</dbReference>
<dbReference type="GO" id="GO:0044283">
    <property type="term" value="P:small molecule biosynthetic process"/>
    <property type="evidence" value="ECO:0007669"/>
    <property type="project" value="UniProtKB-ARBA"/>
</dbReference>
<keyword evidence="5" id="KW-1185">Reference proteome</keyword>
<gene>
    <name evidence="4" type="ORF">B0T17DRAFT_657173</name>
</gene>
<evidence type="ECO:0000313" key="4">
    <source>
        <dbReference type="EMBL" id="KAK0614864.1"/>
    </source>
</evidence>
<dbReference type="InterPro" id="IPR027443">
    <property type="entry name" value="IPNS-like_sf"/>
</dbReference>
<name>A0AA39WGB5_9PEZI</name>
<dbReference type="InterPro" id="IPR044861">
    <property type="entry name" value="IPNS-like_FE2OG_OXY"/>
</dbReference>
<dbReference type="AlphaFoldDB" id="A0AA39WGB5"/>
<reference evidence="4" key="1">
    <citation type="submission" date="2023-06" db="EMBL/GenBank/DDBJ databases">
        <title>Genome-scale phylogeny and comparative genomics of the fungal order Sordariales.</title>
        <authorList>
            <consortium name="Lawrence Berkeley National Laboratory"/>
            <person name="Hensen N."/>
            <person name="Bonometti L."/>
            <person name="Westerberg I."/>
            <person name="Brannstrom I.O."/>
            <person name="Guillou S."/>
            <person name="Cros-Aarteil S."/>
            <person name="Calhoun S."/>
            <person name="Haridas S."/>
            <person name="Kuo A."/>
            <person name="Mondo S."/>
            <person name="Pangilinan J."/>
            <person name="Riley R."/>
            <person name="LaButti K."/>
            <person name="Andreopoulos B."/>
            <person name="Lipzen A."/>
            <person name="Chen C."/>
            <person name="Yanf M."/>
            <person name="Daum C."/>
            <person name="Ng V."/>
            <person name="Clum A."/>
            <person name="Steindorff A."/>
            <person name="Ohm R."/>
            <person name="Martin F."/>
            <person name="Silar P."/>
            <person name="Natvig D."/>
            <person name="Lalanne C."/>
            <person name="Gautier V."/>
            <person name="Ament-velasquez S.L."/>
            <person name="Kruys A."/>
            <person name="Hutchinson M.I."/>
            <person name="Powell A.J."/>
            <person name="Barry K."/>
            <person name="Miller A.N."/>
            <person name="Grigoriev I.V."/>
            <person name="Debuchy R."/>
            <person name="Gladieux P."/>
            <person name="Thoren M.H."/>
            <person name="Johannesson H."/>
        </authorList>
    </citation>
    <scope>NUCLEOTIDE SEQUENCE</scope>
    <source>
        <strain evidence="4">SMH3391-2</strain>
    </source>
</reference>
<evidence type="ECO:0000256" key="1">
    <source>
        <dbReference type="ARBA" id="ARBA00008056"/>
    </source>
</evidence>
<keyword evidence="2" id="KW-0479">Metal-binding</keyword>
<feature type="domain" description="Fe2OG dioxygenase" evidence="3">
    <location>
        <begin position="196"/>
        <end position="301"/>
    </location>
</feature>
<protein>
    <submittedName>
        <fullName evidence="4">2OG-Fe(II) oxygenase family oxidoreductase</fullName>
    </submittedName>
</protein>
<comment type="similarity">
    <text evidence="1 2">Belongs to the iron/ascorbate-dependent oxidoreductase family.</text>
</comment>
<sequence length="341" mass="38834">MTANNVEEGQSTTVVKNDEKYIPTIDLREYFEPQTPTSKEELVTKVRVACLEHGFFQVVGHGVPVESQRAVLEACKLFFDLPMEKKRAMSLHKFSWRRGYEGPGEQKANDPHKSRDEIMPDQKEGFFVAGDLPLRDVGFAKGPNIWPAEEDLASNVFKDPVMEYWSHMVDVGRKIMEVLVVSLGHPPSVLESFTNDVAAIIKLLRYPAHTFTDPRLFGSGQHHDYGGLTILLQQPGQDGLEVWHQRTQQWIELPALEDKFVINLGDMVQRWTGGVYKSTLHRVINKTGTLRYSVPTFWHGDLHATNYLDPNDKSTETVQEFIKKKFYSGYNLSDDLIPVAM</sequence>
<accession>A0AA39WGB5</accession>
<evidence type="ECO:0000313" key="5">
    <source>
        <dbReference type="Proteomes" id="UP001174934"/>
    </source>
</evidence>
<dbReference type="GO" id="GO:0016491">
    <property type="term" value="F:oxidoreductase activity"/>
    <property type="evidence" value="ECO:0007669"/>
    <property type="project" value="UniProtKB-KW"/>
</dbReference>
<dbReference type="InterPro" id="IPR005123">
    <property type="entry name" value="Oxoglu/Fe-dep_dioxygenase_dom"/>
</dbReference>
<proteinExistence type="inferred from homology"/>
<dbReference type="Pfam" id="PF14226">
    <property type="entry name" value="DIOX_N"/>
    <property type="match status" value="1"/>
</dbReference>
<dbReference type="PANTHER" id="PTHR47990">
    <property type="entry name" value="2-OXOGLUTARATE (2OG) AND FE(II)-DEPENDENT OXYGENASE SUPERFAMILY PROTEIN-RELATED"/>
    <property type="match status" value="1"/>
</dbReference>
<dbReference type="SUPFAM" id="SSF51197">
    <property type="entry name" value="Clavaminate synthase-like"/>
    <property type="match status" value="1"/>
</dbReference>
<dbReference type="GO" id="GO:0046872">
    <property type="term" value="F:metal ion binding"/>
    <property type="evidence" value="ECO:0007669"/>
    <property type="project" value="UniProtKB-KW"/>
</dbReference>
<dbReference type="Gene3D" id="2.60.120.330">
    <property type="entry name" value="B-lactam Antibiotic, Isopenicillin N Synthase, Chain"/>
    <property type="match status" value="1"/>
</dbReference>
<comment type="caution">
    <text evidence="4">The sequence shown here is derived from an EMBL/GenBank/DDBJ whole genome shotgun (WGS) entry which is preliminary data.</text>
</comment>
<evidence type="ECO:0000259" key="3">
    <source>
        <dbReference type="PROSITE" id="PS51471"/>
    </source>
</evidence>
<dbReference type="EMBL" id="JAULSR010000007">
    <property type="protein sequence ID" value="KAK0614864.1"/>
    <property type="molecule type" value="Genomic_DNA"/>
</dbReference>
<dbReference type="Proteomes" id="UP001174934">
    <property type="component" value="Unassembled WGS sequence"/>
</dbReference>